<evidence type="ECO:0000256" key="1">
    <source>
        <dbReference type="ARBA" id="ARBA00022723"/>
    </source>
</evidence>
<evidence type="ECO:0000256" key="3">
    <source>
        <dbReference type="ARBA" id="ARBA00022771"/>
    </source>
</evidence>
<reference evidence="7" key="1">
    <citation type="submission" date="2019-11" db="EMBL/GenBank/DDBJ databases">
        <title>The nuclear and mitochondrial genomes of Frieseomelitta varia - a highly eusocial stingless bee (Meliponini) with a permanently sterile worker caste.</title>
        <authorList>
            <person name="Freitas F.C.P."/>
            <person name="Lourenco A.P."/>
            <person name="Nunes F.M.F."/>
            <person name="Paschoal A.R."/>
            <person name="Abreu F.C.P."/>
            <person name="Barbin F.O."/>
            <person name="Bataglia L."/>
            <person name="Cardoso-Junior C.A.M."/>
            <person name="Cervoni M.S."/>
            <person name="Silva S.R."/>
            <person name="Dalarmi F."/>
            <person name="Del Lama M.A."/>
            <person name="Depintor T.S."/>
            <person name="Ferreira K.M."/>
            <person name="Goria P.S."/>
            <person name="Jaskot M.C."/>
            <person name="Lago D.C."/>
            <person name="Luna-Lucena D."/>
            <person name="Moda L.M."/>
            <person name="Nascimento L."/>
            <person name="Pedrino M."/>
            <person name="Rabico F.O."/>
            <person name="Sanches F.C."/>
            <person name="Santos D.E."/>
            <person name="Santos C.G."/>
            <person name="Vieira J."/>
            <person name="Lopes T.F."/>
            <person name="Barchuk A.R."/>
            <person name="Hartfelder K."/>
            <person name="Simoes Z.L.P."/>
            <person name="Bitondi M.M.G."/>
            <person name="Pinheiro D.G."/>
        </authorList>
    </citation>
    <scope>NUCLEOTIDE SEQUENCE</scope>
    <source>
        <strain evidence="7">USP_RPSP 00005682</strain>
        <tissue evidence="7">Whole individual</tissue>
    </source>
</reference>
<dbReference type="GO" id="GO:0008270">
    <property type="term" value="F:zinc ion binding"/>
    <property type="evidence" value="ECO:0007669"/>
    <property type="project" value="UniProtKB-KW"/>
</dbReference>
<sequence length="86" mass="10122">MTSVHLSSPEREARPRFTCQQCGRGYTMLCNLRRHINRECGGKRQFPCFYCGYSFTQKTSLQRHVIAIHKIDVVKGMENLKWKLLM</sequence>
<evidence type="ECO:0000256" key="2">
    <source>
        <dbReference type="ARBA" id="ARBA00022737"/>
    </source>
</evidence>
<dbReference type="PROSITE" id="PS00028">
    <property type="entry name" value="ZINC_FINGER_C2H2_1"/>
    <property type="match status" value="1"/>
</dbReference>
<dbReference type="SUPFAM" id="SSF57667">
    <property type="entry name" value="beta-beta-alpha zinc fingers"/>
    <property type="match status" value="1"/>
</dbReference>
<evidence type="ECO:0000313" key="8">
    <source>
        <dbReference type="Proteomes" id="UP000655588"/>
    </source>
</evidence>
<keyword evidence="8" id="KW-1185">Reference proteome</keyword>
<feature type="domain" description="C2H2-type" evidence="6">
    <location>
        <begin position="46"/>
        <end position="69"/>
    </location>
</feature>
<organism evidence="7 8">
    <name type="scientific">Frieseomelitta varia</name>
    <dbReference type="NCBI Taxonomy" id="561572"/>
    <lineage>
        <taxon>Eukaryota</taxon>
        <taxon>Metazoa</taxon>
        <taxon>Ecdysozoa</taxon>
        <taxon>Arthropoda</taxon>
        <taxon>Hexapoda</taxon>
        <taxon>Insecta</taxon>
        <taxon>Pterygota</taxon>
        <taxon>Neoptera</taxon>
        <taxon>Endopterygota</taxon>
        <taxon>Hymenoptera</taxon>
        <taxon>Apocrita</taxon>
        <taxon>Aculeata</taxon>
        <taxon>Apoidea</taxon>
        <taxon>Anthophila</taxon>
        <taxon>Apidae</taxon>
        <taxon>Frieseomelitta</taxon>
    </lineage>
</organism>
<comment type="caution">
    <text evidence="7">The sequence shown here is derived from an EMBL/GenBank/DDBJ whole genome shotgun (WGS) entry which is preliminary data.</text>
</comment>
<dbReference type="PROSITE" id="PS50157">
    <property type="entry name" value="ZINC_FINGER_C2H2_2"/>
    <property type="match status" value="2"/>
</dbReference>
<evidence type="ECO:0000256" key="4">
    <source>
        <dbReference type="ARBA" id="ARBA00022833"/>
    </source>
</evidence>
<protein>
    <recommendedName>
        <fullName evidence="6">C2H2-type domain-containing protein</fullName>
    </recommendedName>
</protein>
<dbReference type="InterPro" id="IPR013087">
    <property type="entry name" value="Znf_C2H2_type"/>
</dbReference>
<evidence type="ECO:0000313" key="7">
    <source>
        <dbReference type="EMBL" id="KAF3427033.1"/>
    </source>
</evidence>
<dbReference type="FunFam" id="3.30.160.60:FF:000100">
    <property type="entry name" value="Zinc finger 45-like"/>
    <property type="match status" value="1"/>
</dbReference>
<accession>A0A833WBL9</accession>
<keyword evidence="4" id="KW-0862">Zinc</keyword>
<evidence type="ECO:0000259" key="6">
    <source>
        <dbReference type="PROSITE" id="PS50157"/>
    </source>
</evidence>
<name>A0A833WBL9_9HYME</name>
<feature type="domain" description="C2H2-type" evidence="6">
    <location>
        <begin position="17"/>
        <end position="44"/>
    </location>
</feature>
<keyword evidence="3 5" id="KW-0863">Zinc-finger</keyword>
<dbReference type="AlphaFoldDB" id="A0A833WBL9"/>
<keyword evidence="2" id="KW-0677">Repeat</keyword>
<dbReference type="SMART" id="SM00355">
    <property type="entry name" value="ZnF_C2H2"/>
    <property type="match status" value="2"/>
</dbReference>
<dbReference type="EMBL" id="WNWW01000279">
    <property type="protein sequence ID" value="KAF3427033.1"/>
    <property type="molecule type" value="Genomic_DNA"/>
</dbReference>
<keyword evidence="1" id="KW-0479">Metal-binding</keyword>
<dbReference type="Gene3D" id="3.30.160.60">
    <property type="entry name" value="Classic Zinc Finger"/>
    <property type="match status" value="1"/>
</dbReference>
<dbReference type="Proteomes" id="UP000655588">
    <property type="component" value="Unassembled WGS sequence"/>
</dbReference>
<proteinExistence type="predicted"/>
<dbReference type="InterPro" id="IPR036236">
    <property type="entry name" value="Znf_C2H2_sf"/>
</dbReference>
<gene>
    <name evidence="7" type="ORF">E2986_13550</name>
</gene>
<dbReference type="Pfam" id="PF00096">
    <property type="entry name" value="zf-C2H2"/>
    <property type="match status" value="2"/>
</dbReference>
<evidence type="ECO:0000256" key="5">
    <source>
        <dbReference type="PROSITE-ProRule" id="PRU00042"/>
    </source>
</evidence>